<dbReference type="GO" id="GO:0006310">
    <property type="term" value="P:DNA recombination"/>
    <property type="evidence" value="ECO:0007669"/>
    <property type="project" value="UniProtKB-KW"/>
</dbReference>
<proteinExistence type="predicted"/>
<dbReference type="GO" id="GO:0003677">
    <property type="term" value="F:DNA binding"/>
    <property type="evidence" value="ECO:0007669"/>
    <property type="project" value="InterPro"/>
</dbReference>
<gene>
    <name evidence="2" type="ORF">B4102_3329</name>
</gene>
<dbReference type="AlphaFoldDB" id="A0A150KWA6"/>
<protein>
    <submittedName>
        <fullName evidence="2">Uncharacterized protein</fullName>
    </submittedName>
</protein>
<dbReference type="OrthoDB" id="2207344at2"/>
<dbReference type="InterPro" id="IPR013762">
    <property type="entry name" value="Integrase-like_cat_sf"/>
</dbReference>
<evidence type="ECO:0000313" key="3">
    <source>
        <dbReference type="Proteomes" id="UP000075666"/>
    </source>
</evidence>
<sequence>MIETTVLEKVLDTINEYNESHFDLKESTGEAKAILQSEMESHELSSCNYEELKWFLEVPYESKRESVVFEDIKNAVQFNKRINTNQFIDIVKCWTATLIDEGHNPQRISSIVNEGFQTFLNISKGLTDTNYDELADVMVNMSDSMRRNLCTAMLNFFDYYNEFDFSVDEYISIIHSIKPKSEKSVVRIIPPSRDILIFSKVLEDYFSSNLSKIEYLKWFPVWLWWNLTNLIPMRPSEYCSIQRNCLFERDGKFYIKLPRHKIKEVNARRIQVLDEISIPENLYQEIVIYKYETDQFGKTDTLISYMSIPKTFKGQYWLPTEGTQSKRLNPHRFTNSIFREELKSFYKHVVFDKYKVILNRNPLDSNELTISQQLKPGDTRHIAFVNLNRQGYHPVEIARLGGHISLEAQNHYFNHVQNYVDLEILELVSTIDLESFSNKIDATVGQQSTTIGTSFIEQFVLKPAGTNVKIKLKDGYCTDPLQNCMVEDCWECESWRISREELSEKQHILSTKLNASKSEINEVVESLKALYKSIYDSVTDDYYSSDNPEMRKELIKRSKRIDNAIRKYVNLTSVKERIELIGNEG</sequence>
<evidence type="ECO:0000256" key="1">
    <source>
        <dbReference type="ARBA" id="ARBA00023172"/>
    </source>
</evidence>
<dbReference type="RefSeq" id="WP_066232307.1">
    <property type="nucleotide sequence ID" value="NZ_LQYN01000065.1"/>
</dbReference>
<dbReference type="STRING" id="46224.B4102_3329"/>
<dbReference type="InterPro" id="IPR011010">
    <property type="entry name" value="DNA_brk_join_enz"/>
</dbReference>
<organism evidence="2 3">
    <name type="scientific">Heyndrickxia sporothermodurans</name>
    <dbReference type="NCBI Taxonomy" id="46224"/>
    <lineage>
        <taxon>Bacteria</taxon>
        <taxon>Bacillati</taxon>
        <taxon>Bacillota</taxon>
        <taxon>Bacilli</taxon>
        <taxon>Bacillales</taxon>
        <taxon>Bacillaceae</taxon>
        <taxon>Heyndrickxia</taxon>
    </lineage>
</organism>
<dbReference type="Gene3D" id="1.10.443.10">
    <property type="entry name" value="Intergrase catalytic core"/>
    <property type="match status" value="1"/>
</dbReference>
<dbReference type="EMBL" id="LQYN01000065">
    <property type="protein sequence ID" value="KYD04109.1"/>
    <property type="molecule type" value="Genomic_DNA"/>
</dbReference>
<evidence type="ECO:0000313" key="2">
    <source>
        <dbReference type="EMBL" id="KYD04109.1"/>
    </source>
</evidence>
<dbReference type="SUPFAM" id="SSF56349">
    <property type="entry name" value="DNA breaking-rejoining enzymes"/>
    <property type="match status" value="1"/>
</dbReference>
<dbReference type="GO" id="GO:0015074">
    <property type="term" value="P:DNA integration"/>
    <property type="evidence" value="ECO:0007669"/>
    <property type="project" value="InterPro"/>
</dbReference>
<accession>A0A150KWA6</accession>
<dbReference type="Proteomes" id="UP000075666">
    <property type="component" value="Unassembled WGS sequence"/>
</dbReference>
<comment type="caution">
    <text evidence="2">The sequence shown here is derived from an EMBL/GenBank/DDBJ whole genome shotgun (WGS) entry which is preliminary data.</text>
</comment>
<dbReference type="PATRIC" id="fig|46224.3.peg.3414"/>
<keyword evidence="3" id="KW-1185">Reference proteome</keyword>
<name>A0A150KWA6_9BACI</name>
<keyword evidence="1" id="KW-0233">DNA recombination</keyword>
<reference evidence="2 3" key="1">
    <citation type="submission" date="2016-01" db="EMBL/GenBank/DDBJ databases">
        <title>Genome Sequences of Twelve Sporeforming Bacillus Species Isolated from Foods.</title>
        <authorList>
            <person name="Berendsen E.M."/>
            <person name="Wells-Bennik M.H."/>
            <person name="Krawcyk A.O."/>
            <person name="De Jong A."/>
            <person name="Holsappel S."/>
            <person name="Eijlander R.T."/>
            <person name="Kuipers O.P."/>
        </authorList>
    </citation>
    <scope>NUCLEOTIDE SEQUENCE [LARGE SCALE GENOMIC DNA]</scope>
    <source>
        <strain evidence="2 3">B4102</strain>
    </source>
</reference>